<gene>
    <name evidence="3" type="ORF">D0Z07_7058</name>
</gene>
<dbReference type="Proteomes" id="UP000785200">
    <property type="component" value="Unassembled WGS sequence"/>
</dbReference>
<dbReference type="AlphaFoldDB" id="A0A9P6VG39"/>
<comment type="caution">
    <text evidence="3">The sequence shown here is derived from an EMBL/GenBank/DDBJ whole genome shotgun (WGS) entry which is preliminary data.</text>
</comment>
<evidence type="ECO:0000313" key="3">
    <source>
        <dbReference type="EMBL" id="KAG0647273.1"/>
    </source>
</evidence>
<reference evidence="3" key="1">
    <citation type="submission" date="2019-07" db="EMBL/GenBank/DDBJ databases">
        <title>Hyphodiscus hymeniophilus genome sequencing and assembly.</title>
        <authorList>
            <person name="Kramer G."/>
            <person name="Nodwell J."/>
        </authorList>
    </citation>
    <scope>NUCLEOTIDE SEQUENCE</scope>
    <source>
        <strain evidence="3">ATCC 34498</strain>
    </source>
</reference>
<dbReference type="EMBL" id="VNKQ01000013">
    <property type="protein sequence ID" value="KAG0647273.1"/>
    <property type="molecule type" value="Genomic_DNA"/>
</dbReference>
<evidence type="ECO:0000256" key="1">
    <source>
        <dbReference type="ARBA" id="ARBA00023002"/>
    </source>
</evidence>
<protein>
    <submittedName>
        <fullName evidence="3">Satratoxin biosynthesis SC3 cluster 17</fullName>
    </submittedName>
</protein>
<accession>A0A9P6VG39</accession>
<evidence type="ECO:0000313" key="4">
    <source>
        <dbReference type="Proteomes" id="UP000785200"/>
    </source>
</evidence>
<dbReference type="InterPro" id="IPR003819">
    <property type="entry name" value="TauD/TfdA-like"/>
</dbReference>
<feature type="domain" description="TauD/TfdA-like" evidence="2">
    <location>
        <begin position="127"/>
        <end position="264"/>
    </location>
</feature>
<name>A0A9P6VG39_9HELO</name>
<dbReference type="Gene3D" id="3.60.130.10">
    <property type="entry name" value="Clavaminate synthase-like"/>
    <property type="match status" value="1"/>
</dbReference>
<proteinExistence type="predicted"/>
<keyword evidence="4" id="KW-1185">Reference proteome</keyword>
<dbReference type="SUPFAM" id="SSF51197">
    <property type="entry name" value="Clavaminate synthase-like"/>
    <property type="match status" value="1"/>
</dbReference>
<sequence length="309" mass="35172">MLNHGTIALHYLMYSIALNQTIGHVNQTSFPLPKPSPLLRQYARDPQSGRGFFVLRGLQPDKYNIEDNIIIHSGVSSYIGSIRGRQDSKLIDGVKHSQLLNHIKDLSHTSVANQIGAPVYTTDKQVFHTDAVYNELAATRPDIIRALSENWDFDGYGNLQQPYTSRPLLFHTPATETSPERVIIQYARRGFIGFLHLPRSKNIPSITEAQAEALDALYFLADRYSLTLDLQKGDIQYVNNLSIFYARGGFTDAARRERHLLRLWLRDPELAWETPEPLKERWDGLYKDVTEEEQVFPLEPRIRGGSGKA</sequence>
<dbReference type="OrthoDB" id="272271at2759"/>
<keyword evidence="1" id="KW-0560">Oxidoreductase</keyword>
<dbReference type="GO" id="GO:0016491">
    <property type="term" value="F:oxidoreductase activity"/>
    <property type="evidence" value="ECO:0007669"/>
    <property type="project" value="UniProtKB-KW"/>
</dbReference>
<organism evidence="3 4">
    <name type="scientific">Hyphodiscus hymeniophilus</name>
    <dbReference type="NCBI Taxonomy" id="353542"/>
    <lineage>
        <taxon>Eukaryota</taxon>
        <taxon>Fungi</taxon>
        <taxon>Dikarya</taxon>
        <taxon>Ascomycota</taxon>
        <taxon>Pezizomycotina</taxon>
        <taxon>Leotiomycetes</taxon>
        <taxon>Helotiales</taxon>
        <taxon>Hyphodiscaceae</taxon>
        <taxon>Hyphodiscus</taxon>
    </lineage>
</organism>
<evidence type="ECO:0000259" key="2">
    <source>
        <dbReference type="Pfam" id="PF02668"/>
    </source>
</evidence>
<dbReference type="InterPro" id="IPR042098">
    <property type="entry name" value="TauD-like_sf"/>
</dbReference>
<dbReference type="Pfam" id="PF02668">
    <property type="entry name" value="TauD"/>
    <property type="match status" value="1"/>
</dbReference>